<evidence type="ECO:0000313" key="1">
    <source>
        <dbReference type="EMBL" id="DAE24554.1"/>
    </source>
</evidence>
<accession>A0A8S5R057</accession>
<sequence>MAQSQSDLFEFVLRPKFDTENVDDNAKILSDELERIAEKISKQISTKIGGAFSNFNTKDINKVTEVVAQLGGQVTRTGTSISASFKDTQGNIIKVTDSVKTAIDVIEEYYQTLRTKGVTSDQGVSVSSALQKIQEFRTTGKTYTGSDEIKEQNQIEKEIIQNLEKRYQYETKIMDAKQQGNSVNVQYYTSLKTQLATERQELEKQLSTQNTVAKQNIANAEQELIAKRNVYQQNLQNQAAAEKDNTNLTNSISLLNQYQSVQAKITQAETSGQKGSAYYQELEKQLQSIVSEMKQYGLVIDQATGKLTFDKTATSAVQAKENIDKVEKAVKNVGTSLDTINAKAKDQKLLSTIKEYVKQYQTLQTLESQGKQDTQAYKDTQTAMSGLVSTLKQYGVEVQTSTSGTAQFVVVQKNQENQTEQVTDALRQANVTLETHKEGQKSLSDSVQSSVENFIKYQVAMEAINKITSEFTSAIYDMNEAMTQVRMVTMGSYEDTVALADSYTKLAKQLGTTTTTVAEGADAWLKCLGQVKSL</sequence>
<reference evidence="1" key="1">
    <citation type="journal article" date="2021" name="Proc. Natl. Acad. Sci. U.S.A.">
        <title>A Catalog of Tens of Thousands of Viruses from Human Metagenomes Reveals Hidden Associations with Chronic Diseases.</title>
        <authorList>
            <person name="Tisza M.J."/>
            <person name="Buck C.B."/>
        </authorList>
    </citation>
    <scope>NUCLEOTIDE SEQUENCE</scope>
    <source>
        <strain evidence="1">CtyvQ1</strain>
    </source>
</reference>
<organism evidence="1">
    <name type="scientific">Siphoviridae sp. ctyvQ1</name>
    <dbReference type="NCBI Taxonomy" id="2826525"/>
    <lineage>
        <taxon>Viruses</taxon>
        <taxon>Duplodnaviria</taxon>
        <taxon>Heunggongvirae</taxon>
        <taxon>Uroviricota</taxon>
        <taxon>Caudoviricetes</taxon>
    </lineage>
</organism>
<dbReference type="EMBL" id="BK015776">
    <property type="protein sequence ID" value="DAE24554.1"/>
    <property type="molecule type" value="Genomic_DNA"/>
</dbReference>
<name>A0A8S5R057_9CAUD</name>
<proteinExistence type="predicted"/>
<protein>
    <submittedName>
        <fullName evidence="1">Uncharacterized protein</fullName>
    </submittedName>
</protein>